<feature type="domain" description="Glycosyltransferase 2-like" evidence="1">
    <location>
        <begin position="10"/>
        <end position="176"/>
    </location>
</feature>
<dbReference type="InterPro" id="IPR001173">
    <property type="entry name" value="Glyco_trans_2-like"/>
</dbReference>
<protein>
    <recommendedName>
        <fullName evidence="1">Glycosyltransferase 2-like domain-containing protein</fullName>
    </recommendedName>
</protein>
<organism evidence="2 3">
    <name type="scientific">Candidatus Roizmanbacteria bacterium CG_4_10_14_0_2_um_filter_39_13</name>
    <dbReference type="NCBI Taxonomy" id="1974825"/>
    <lineage>
        <taxon>Bacteria</taxon>
        <taxon>Candidatus Roizmaniibacteriota</taxon>
    </lineage>
</organism>
<evidence type="ECO:0000313" key="2">
    <source>
        <dbReference type="EMBL" id="PIZ63916.1"/>
    </source>
</evidence>
<dbReference type="Proteomes" id="UP000228503">
    <property type="component" value="Unassembled WGS sequence"/>
</dbReference>
<dbReference type="PANTHER" id="PTHR43685:SF2">
    <property type="entry name" value="GLYCOSYLTRANSFERASE 2-LIKE DOMAIN-CONTAINING PROTEIN"/>
    <property type="match status" value="1"/>
</dbReference>
<sequence length="264" mass="31060">MSTSKKPLVSVGMPVCNGEKYIQESLECILNQTYTNLEIIISDDCSTDQSYKILKSYSKKNKQITLIQQKKRIGSINNFNYVLKQARGEYFTWAAQDDIHDKKFIEKLLETLLKDRSIALAMSDYRNLHQGKTYKIYDPPTHKLTSKVDSLQYFLQTHNLSMFYGLYQTQILKKIGGYHADFRPYFRSSDFLMIFKMLLLGKLRFIDTVLFYKRDTGMYTDEFSNVQKKPMNILVNKIMRYALFPIHYVFDYIFGINYLVSSDL</sequence>
<accession>A0A2M7U1H5</accession>
<name>A0A2M7U1H5_9BACT</name>
<dbReference type="SUPFAM" id="SSF53448">
    <property type="entry name" value="Nucleotide-diphospho-sugar transferases"/>
    <property type="match status" value="1"/>
</dbReference>
<reference evidence="3" key="1">
    <citation type="submission" date="2017-09" db="EMBL/GenBank/DDBJ databases">
        <title>Depth-based differentiation of microbial function through sediment-hosted aquifers and enrichment of novel symbionts in the deep terrestrial subsurface.</title>
        <authorList>
            <person name="Probst A.J."/>
            <person name="Ladd B."/>
            <person name="Jarett J.K."/>
            <person name="Geller-Mcgrath D.E."/>
            <person name="Sieber C.M.K."/>
            <person name="Emerson J.B."/>
            <person name="Anantharaman K."/>
            <person name="Thomas B.C."/>
            <person name="Malmstrom R."/>
            <person name="Stieglmeier M."/>
            <person name="Klingl A."/>
            <person name="Woyke T."/>
            <person name="Ryan C.M."/>
            <person name="Banfield J.F."/>
        </authorList>
    </citation>
    <scope>NUCLEOTIDE SEQUENCE [LARGE SCALE GENOMIC DNA]</scope>
</reference>
<evidence type="ECO:0000313" key="3">
    <source>
        <dbReference type="Proteomes" id="UP000228503"/>
    </source>
</evidence>
<dbReference type="Gene3D" id="3.90.550.10">
    <property type="entry name" value="Spore Coat Polysaccharide Biosynthesis Protein SpsA, Chain A"/>
    <property type="match status" value="1"/>
</dbReference>
<evidence type="ECO:0000259" key="1">
    <source>
        <dbReference type="Pfam" id="PF00535"/>
    </source>
</evidence>
<gene>
    <name evidence="2" type="ORF">COY16_00710</name>
</gene>
<dbReference type="EMBL" id="PFOB01000009">
    <property type="protein sequence ID" value="PIZ63916.1"/>
    <property type="molecule type" value="Genomic_DNA"/>
</dbReference>
<proteinExistence type="predicted"/>
<dbReference type="InterPro" id="IPR029044">
    <property type="entry name" value="Nucleotide-diphossugar_trans"/>
</dbReference>
<comment type="caution">
    <text evidence="2">The sequence shown here is derived from an EMBL/GenBank/DDBJ whole genome shotgun (WGS) entry which is preliminary data.</text>
</comment>
<dbReference type="AlphaFoldDB" id="A0A2M7U1H5"/>
<dbReference type="InterPro" id="IPR050834">
    <property type="entry name" value="Glycosyltransf_2"/>
</dbReference>
<dbReference type="Pfam" id="PF00535">
    <property type="entry name" value="Glycos_transf_2"/>
    <property type="match status" value="1"/>
</dbReference>
<dbReference type="PANTHER" id="PTHR43685">
    <property type="entry name" value="GLYCOSYLTRANSFERASE"/>
    <property type="match status" value="1"/>
</dbReference>
<feature type="non-terminal residue" evidence="2">
    <location>
        <position position="264"/>
    </location>
</feature>